<feature type="transmembrane region" description="Helical" evidence="6">
    <location>
        <begin position="323"/>
        <end position="340"/>
    </location>
</feature>
<dbReference type="GO" id="GO:0005886">
    <property type="term" value="C:plasma membrane"/>
    <property type="evidence" value="ECO:0007669"/>
    <property type="project" value="UniProtKB-SubCell"/>
</dbReference>
<dbReference type="InterPro" id="IPR001851">
    <property type="entry name" value="ABC_transp_permease"/>
</dbReference>
<evidence type="ECO:0000256" key="4">
    <source>
        <dbReference type="ARBA" id="ARBA00022989"/>
    </source>
</evidence>
<evidence type="ECO:0000256" key="5">
    <source>
        <dbReference type="ARBA" id="ARBA00023136"/>
    </source>
</evidence>
<dbReference type="CDD" id="cd06574">
    <property type="entry name" value="TM_PBP1_branched-chain-AA_like"/>
    <property type="match status" value="1"/>
</dbReference>
<feature type="transmembrane region" description="Helical" evidence="6">
    <location>
        <begin position="290"/>
        <end position="311"/>
    </location>
</feature>
<evidence type="ECO:0000256" key="6">
    <source>
        <dbReference type="SAM" id="Phobius"/>
    </source>
</evidence>
<evidence type="ECO:0000313" key="7">
    <source>
        <dbReference type="EMBL" id="MDR6103562.1"/>
    </source>
</evidence>
<gene>
    <name evidence="7" type="ORF">QE369_003759</name>
</gene>
<feature type="transmembrane region" description="Helical" evidence="6">
    <location>
        <begin position="58"/>
        <end position="81"/>
    </location>
</feature>
<sequence>MQVLMLSSMVRSSLTMAKSKSKAFIIPNRECRFSGALALSARRNIRSKNPRTSVVSQIAFWGAVELGLVFAFVAIGVYLAFRVLDFPDLTVDGSFPLGAAVAAVLIIAGLNPWLATGVAMIAGAGAGMVTALLNVRFKILNLLASILTMIALFSVNLRVMGKPNVALLNQETVIEPFYGLGVSDYLVRPLFVGLLVIVAVILVWRFLESDAGLAMRATGANARMARAQGVKTGNQIYLGMALSNALVALGGALFAQTNGFADVTSGVGTIVVGLAAVIIGETLFGARGILIALIGCVFGSIAYRLAIQLALSSDALGLKASDLNFVTAVLVAVALILPRLRRGGAAS</sequence>
<evidence type="ECO:0000313" key="8">
    <source>
        <dbReference type="Proteomes" id="UP001255601"/>
    </source>
</evidence>
<comment type="caution">
    <text evidence="7">The sequence shown here is derived from an EMBL/GenBank/DDBJ whole genome shotgun (WGS) entry which is preliminary data.</text>
</comment>
<reference evidence="7" key="1">
    <citation type="submission" date="2023-08" db="EMBL/GenBank/DDBJ databases">
        <title>Functional and genomic diversity of the sorghum phyllosphere microbiome.</title>
        <authorList>
            <person name="Shade A."/>
        </authorList>
    </citation>
    <scope>NUCLEOTIDE SEQUENCE</scope>
    <source>
        <strain evidence="7">SORGH_AS_0974</strain>
    </source>
</reference>
<feature type="transmembrane region" description="Helical" evidence="6">
    <location>
        <begin position="139"/>
        <end position="159"/>
    </location>
</feature>
<dbReference type="PANTHER" id="PTHR32196:SF69">
    <property type="entry name" value="BRANCHED-CHAIN AMINO ACID TRANSPORT SYSTEM, PERMEASE PROTEIN"/>
    <property type="match status" value="1"/>
</dbReference>
<keyword evidence="5 6" id="KW-0472">Membrane</keyword>
<keyword evidence="2" id="KW-1003">Cell membrane</keyword>
<feature type="transmembrane region" description="Helical" evidence="6">
    <location>
        <begin position="236"/>
        <end position="257"/>
    </location>
</feature>
<dbReference type="Proteomes" id="UP001255601">
    <property type="component" value="Unassembled WGS sequence"/>
</dbReference>
<dbReference type="EMBL" id="JAVIZC010000003">
    <property type="protein sequence ID" value="MDR6103562.1"/>
    <property type="molecule type" value="Genomic_DNA"/>
</dbReference>
<dbReference type="AlphaFoldDB" id="A0AAJ2BEQ6"/>
<evidence type="ECO:0000256" key="3">
    <source>
        <dbReference type="ARBA" id="ARBA00022692"/>
    </source>
</evidence>
<evidence type="ECO:0000256" key="1">
    <source>
        <dbReference type="ARBA" id="ARBA00004651"/>
    </source>
</evidence>
<feature type="transmembrane region" description="Helical" evidence="6">
    <location>
        <begin position="101"/>
        <end position="127"/>
    </location>
</feature>
<comment type="subcellular location">
    <subcellularLocation>
        <location evidence="1">Cell membrane</location>
        <topology evidence="1">Multi-pass membrane protein</topology>
    </subcellularLocation>
</comment>
<evidence type="ECO:0000256" key="2">
    <source>
        <dbReference type="ARBA" id="ARBA00022475"/>
    </source>
</evidence>
<keyword evidence="3 6" id="KW-0812">Transmembrane</keyword>
<accession>A0AAJ2BEQ6</accession>
<feature type="transmembrane region" description="Helical" evidence="6">
    <location>
        <begin position="263"/>
        <end position="283"/>
    </location>
</feature>
<name>A0AAJ2BEQ6_9HYPH</name>
<dbReference type="PANTHER" id="PTHR32196">
    <property type="entry name" value="ABC TRANSPORTER PERMEASE PROTEIN YPHD-RELATED-RELATED"/>
    <property type="match status" value="1"/>
</dbReference>
<feature type="transmembrane region" description="Helical" evidence="6">
    <location>
        <begin position="185"/>
        <end position="207"/>
    </location>
</feature>
<protein>
    <submittedName>
        <fullName evidence="7">ABC transport system permease protein</fullName>
    </submittedName>
</protein>
<keyword evidence="4 6" id="KW-1133">Transmembrane helix</keyword>
<organism evidence="7 8">
    <name type="scientific">Agrobacterium larrymoorei</name>
    <dbReference type="NCBI Taxonomy" id="160699"/>
    <lineage>
        <taxon>Bacteria</taxon>
        <taxon>Pseudomonadati</taxon>
        <taxon>Pseudomonadota</taxon>
        <taxon>Alphaproteobacteria</taxon>
        <taxon>Hyphomicrobiales</taxon>
        <taxon>Rhizobiaceae</taxon>
        <taxon>Rhizobium/Agrobacterium group</taxon>
        <taxon>Agrobacterium</taxon>
    </lineage>
</organism>
<dbReference type="Pfam" id="PF02653">
    <property type="entry name" value="BPD_transp_2"/>
    <property type="match status" value="1"/>
</dbReference>
<proteinExistence type="predicted"/>
<dbReference type="GO" id="GO:0022857">
    <property type="term" value="F:transmembrane transporter activity"/>
    <property type="evidence" value="ECO:0007669"/>
    <property type="project" value="InterPro"/>
</dbReference>